<evidence type="ECO:0000259" key="13">
    <source>
        <dbReference type="Pfam" id="PF08345"/>
    </source>
</evidence>
<dbReference type="PANTHER" id="PTHR30046:SF0">
    <property type="entry name" value="FLAGELLAR M-RING PROTEIN"/>
    <property type="match status" value="1"/>
</dbReference>
<evidence type="ECO:0000256" key="10">
    <source>
        <dbReference type="SAM" id="MobiDB-lite"/>
    </source>
</evidence>
<dbReference type="Gene3D" id="3.30.300.30">
    <property type="match status" value="1"/>
</dbReference>
<feature type="domain" description="Flagellar M-ring N-terminal" evidence="12">
    <location>
        <begin position="53"/>
        <end position="228"/>
    </location>
</feature>
<evidence type="ECO:0000256" key="11">
    <source>
        <dbReference type="SAM" id="Phobius"/>
    </source>
</evidence>
<evidence type="ECO:0000256" key="6">
    <source>
        <dbReference type="ARBA" id="ARBA00022989"/>
    </source>
</evidence>
<evidence type="ECO:0000256" key="4">
    <source>
        <dbReference type="ARBA" id="ARBA00022475"/>
    </source>
</evidence>
<dbReference type="GO" id="GO:0003774">
    <property type="term" value="F:cytoskeletal motor activity"/>
    <property type="evidence" value="ECO:0007669"/>
    <property type="project" value="InterPro"/>
</dbReference>
<comment type="function">
    <text evidence="9">The M ring may be actively involved in energy transduction.</text>
</comment>
<feature type="domain" description="Flagellar M-ring C-terminal" evidence="13">
    <location>
        <begin position="261"/>
        <end position="437"/>
    </location>
</feature>
<feature type="region of interest" description="Disordered" evidence="10">
    <location>
        <begin position="284"/>
        <end position="358"/>
    </location>
</feature>
<keyword evidence="7 11" id="KW-0472">Membrane</keyword>
<evidence type="ECO:0000313" key="15">
    <source>
        <dbReference type="Proteomes" id="UP000807785"/>
    </source>
</evidence>
<dbReference type="Pfam" id="PF08345">
    <property type="entry name" value="YscJ_FliF_C"/>
    <property type="match status" value="1"/>
</dbReference>
<comment type="subcellular location">
    <subcellularLocation>
        <location evidence="1 9">Bacterial flagellum basal body</location>
    </subcellularLocation>
    <subcellularLocation>
        <location evidence="2">Cell membrane</location>
        <topology evidence="2">Multi-pass membrane protein</topology>
    </subcellularLocation>
</comment>
<dbReference type="Proteomes" id="UP000807785">
    <property type="component" value="Unassembled WGS sequence"/>
</dbReference>
<feature type="compositionally biased region" description="Low complexity" evidence="10">
    <location>
        <begin position="331"/>
        <end position="347"/>
    </location>
</feature>
<gene>
    <name evidence="14" type="primary">fliF</name>
    <name evidence="14" type="ORF">IPH26_06560</name>
</gene>
<keyword evidence="14" id="KW-0969">Cilium</keyword>
<dbReference type="InterPro" id="IPR013556">
    <property type="entry name" value="Flag_M-ring_C"/>
</dbReference>
<evidence type="ECO:0000313" key="14">
    <source>
        <dbReference type="EMBL" id="MBK6972615.1"/>
    </source>
</evidence>
<evidence type="ECO:0000256" key="8">
    <source>
        <dbReference type="ARBA" id="ARBA00023143"/>
    </source>
</evidence>
<evidence type="ECO:0000256" key="2">
    <source>
        <dbReference type="ARBA" id="ARBA00004651"/>
    </source>
</evidence>
<keyword evidence="14" id="KW-0966">Cell projection</keyword>
<comment type="caution">
    <text evidence="14">The sequence shown here is derived from an EMBL/GenBank/DDBJ whole genome shotgun (WGS) entry which is preliminary data.</text>
</comment>
<dbReference type="Pfam" id="PF01514">
    <property type="entry name" value="YscJ_FliF"/>
    <property type="match status" value="1"/>
</dbReference>
<feature type="transmembrane region" description="Helical" evidence="11">
    <location>
        <begin position="32"/>
        <end position="51"/>
    </location>
</feature>
<dbReference type="InterPro" id="IPR000067">
    <property type="entry name" value="FlgMring_FliF"/>
</dbReference>
<name>A0A9D7DXC4_9PROT</name>
<dbReference type="InterPro" id="IPR043427">
    <property type="entry name" value="YscJ/FliF"/>
</dbReference>
<proteinExistence type="inferred from homology"/>
<dbReference type="AlphaFoldDB" id="A0A9D7DXC4"/>
<accession>A0A9D7DXC4</accession>
<evidence type="ECO:0000256" key="5">
    <source>
        <dbReference type="ARBA" id="ARBA00022692"/>
    </source>
</evidence>
<evidence type="ECO:0000256" key="7">
    <source>
        <dbReference type="ARBA" id="ARBA00023136"/>
    </source>
</evidence>
<evidence type="ECO:0000256" key="9">
    <source>
        <dbReference type="PIRNR" id="PIRNR004862"/>
    </source>
</evidence>
<protein>
    <recommendedName>
        <fullName evidence="9">Flagellar M-ring protein</fullName>
    </recommendedName>
</protein>
<dbReference type="InterPro" id="IPR006182">
    <property type="entry name" value="FliF_N_dom"/>
</dbReference>
<keyword evidence="6 11" id="KW-1133">Transmembrane helix</keyword>
<evidence type="ECO:0000256" key="1">
    <source>
        <dbReference type="ARBA" id="ARBA00004117"/>
    </source>
</evidence>
<dbReference type="EMBL" id="JADJEV010000003">
    <property type="protein sequence ID" value="MBK6972615.1"/>
    <property type="molecule type" value="Genomic_DNA"/>
</dbReference>
<keyword evidence="8 9" id="KW-0975">Bacterial flagellum</keyword>
<keyword evidence="5 11" id="KW-0812">Transmembrane</keyword>
<dbReference type="PANTHER" id="PTHR30046">
    <property type="entry name" value="FLAGELLAR M-RING PROTEIN"/>
    <property type="match status" value="1"/>
</dbReference>
<evidence type="ECO:0000259" key="12">
    <source>
        <dbReference type="Pfam" id="PF01514"/>
    </source>
</evidence>
<reference evidence="14" key="1">
    <citation type="submission" date="2020-10" db="EMBL/GenBank/DDBJ databases">
        <title>Connecting structure to function with the recovery of over 1000 high-quality activated sludge metagenome-assembled genomes encoding full-length rRNA genes using long-read sequencing.</title>
        <authorList>
            <person name="Singleton C.M."/>
            <person name="Petriglieri F."/>
            <person name="Kristensen J.M."/>
            <person name="Kirkegaard R.H."/>
            <person name="Michaelsen T.Y."/>
            <person name="Andersen M.H."/>
            <person name="Karst S.M."/>
            <person name="Dueholm M.S."/>
            <person name="Nielsen P.H."/>
            <person name="Albertsen M."/>
        </authorList>
    </citation>
    <scope>NUCLEOTIDE SEQUENCE</scope>
    <source>
        <strain evidence="14">Bjer_18-Q3-R1-45_BAT3C.347</strain>
    </source>
</reference>
<dbReference type="GO" id="GO:0009431">
    <property type="term" value="C:bacterial-type flagellum basal body, MS ring"/>
    <property type="evidence" value="ECO:0007669"/>
    <property type="project" value="InterPro"/>
</dbReference>
<keyword evidence="14" id="KW-0282">Flagellum</keyword>
<dbReference type="GO" id="GO:0071973">
    <property type="term" value="P:bacterial-type flagellum-dependent cell motility"/>
    <property type="evidence" value="ECO:0007669"/>
    <property type="project" value="InterPro"/>
</dbReference>
<evidence type="ECO:0000256" key="3">
    <source>
        <dbReference type="ARBA" id="ARBA00007971"/>
    </source>
</evidence>
<dbReference type="PRINTS" id="PR01009">
    <property type="entry name" value="FLGMRINGFLIF"/>
</dbReference>
<comment type="similarity">
    <text evidence="3 9">Belongs to the FliF family.</text>
</comment>
<organism evidence="14 15">
    <name type="scientific">Candidatus Methylophosphatis roskildensis</name>
    <dbReference type="NCBI Taxonomy" id="2899263"/>
    <lineage>
        <taxon>Bacteria</taxon>
        <taxon>Pseudomonadati</taxon>
        <taxon>Pseudomonadota</taxon>
        <taxon>Betaproteobacteria</taxon>
        <taxon>Nitrosomonadales</taxon>
        <taxon>Sterolibacteriaceae</taxon>
        <taxon>Candidatus Methylophosphatis</taxon>
    </lineage>
</organism>
<dbReference type="PIRSF" id="PIRSF004862">
    <property type="entry name" value="FliF"/>
    <property type="match status" value="1"/>
</dbReference>
<keyword evidence="4" id="KW-1003">Cell membrane</keyword>
<feature type="transmembrane region" description="Helical" evidence="11">
    <location>
        <begin position="463"/>
        <end position="481"/>
    </location>
</feature>
<dbReference type="NCBIfam" id="TIGR00206">
    <property type="entry name" value="fliF"/>
    <property type="match status" value="1"/>
</dbReference>
<dbReference type="GO" id="GO:0005886">
    <property type="term" value="C:plasma membrane"/>
    <property type="evidence" value="ECO:0007669"/>
    <property type="project" value="UniProtKB-SubCell"/>
</dbReference>
<dbReference type="InterPro" id="IPR045851">
    <property type="entry name" value="AMP-bd_C_sf"/>
</dbReference>
<sequence length="554" mass="59358">MATEQATLPTTVQAALPAPLAFIGQLTMRQKFAGMAAAALAIAVLTGLWLWSRTPDYQVLFSNLNEKDGGAIIAALAQQNVPYRYSEGGAAILVPSGQVHDVRLKLASQGLPRGGLVGFELMEVQKLGLSQFAEHINYQRALEGELARSIQSLSAVDGARVHLAIPKQTGFLRDEQKPTASVLVNLRGGRLLEPSQVAGIVHLVASSVPELLPAAVSILDQNGKLLSQQKDAGREAGLDPTQLKYVEDMEQGYIRRIEQILTPITGPGNHRAQVTAAVDFDQAEQTAETYTPNPAEKAAVRSQQSQEQTTREAGAAGVPGALSNQPPAPATAPLTTPAAPGTPAAANQPPPINATRNSTVNYEVDKTVRHVKTAVGTVKRLSVAVVVNHKMEKLPDGKIKTTPLSEVEIKQITDLVREAMGFNKERGDTLNVTSSPFRAADPETLPEAPFWKSPEFISLVKDVFRYALFAGAALYLLFGVIKPLVRQMAERKEGEADVRDVTPNDQDAMVALSGPNGAGALTFDQKLTRAKELAKNDPKLVANMIKEWTHGGQG</sequence>